<evidence type="ECO:0008006" key="2">
    <source>
        <dbReference type="Google" id="ProtNLM"/>
    </source>
</evidence>
<sequence>MYLCYIDESGTSSIPGNTSHFVLAGLAVPIWHWKSCDREISAIKQRYSLVDAEIHTAWIVRKYIEQVKISNFSLLAYPQRRSQVSQQRKTELLRLQRSGNPKHYKQTKKNYTKTNDYIHLTFDERMKFINEIAQCVSNWGFARLFAECIDKIHFDPLRSPSSLDEQAFSQIVSRFEQYLGNMAKMDKKNNKSFGLLIHDNNETVARKHTKQMKYFHKQGTIWTNINNIIETPLFVDSKLTSLIQIADLCSYGLRRYLENNEDELFTQIFSRADRKGNTSVGVRHFTNSSCNCKICLSHKRSSQETH</sequence>
<reference evidence="1" key="1">
    <citation type="submission" date="2018-06" db="EMBL/GenBank/DDBJ databases">
        <authorList>
            <person name="Zhirakovskaya E."/>
        </authorList>
    </citation>
    <scope>NUCLEOTIDE SEQUENCE</scope>
</reference>
<gene>
    <name evidence="1" type="ORF">MNBD_NITROSPIRAE01-179</name>
</gene>
<protein>
    <recommendedName>
        <fullName evidence="2">DUF3800 domain-containing protein</fullName>
    </recommendedName>
</protein>
<dbReference type="EMBL" id="UOGF01000090">
    <property type="protein sequence ID" value="VAX32525.1"/>
    <property type="molecule type" value="Genomic_DNA"/>
</dbReference>
<name>A0A3B1DLG4_9ZZZZ</name>
<dbReference type="InterPro" id="IPR024524">
    <property type="entry name" value="DUF3800"/>
</dbReference>
<evidence type="ECO:0000313" key="1">
    <source>
        <dbReference type="EMBL" id="VAX32525.1"/>
    </source>
</evidence>
<proteinExistence type="predicted"/>
<dbReference type="AlphaFoldDB" id="A0A3B1DLG4"/>
<accession>A0A3B1DLG4</accession>
<dbReference type="Pfam" id="PF12686">
    <property type="entry name" value="DUF3800"/>
    <property type="match status" value="1"/>
</dbReference>
<organism evidence="1">
    <name type="scientific">hydrothermal vent metagenome</name>
    <dbReference type="NCBI Taxonomy" id="652676"/>
    <lineage>
        <taxon>unclassified sequences</taxon>
        <taxon>metagenomes</taxon>
        <taxon>ecological metagenomes</taxon>
    </lineage>
</organism>